<evidence type="ECO:0000313" key="2">
    <source>
        <dbReference type="Proteomes" id="UP000233837"/>
    </source>
</evidence>
<keyword evidence="2" id="KW-1185">Reference proteome</keyword>
<organism evidence="1 2">
    <name type="scientific">Dendrobium catenatum</name>
    <dbReference type="NCBI Taxonomy" id="906689"/>
    <lineage>
        <taxon>Eukaryota</taxon>
        <taxon>Viridiplantae</taxon>
        <taxon>Streptophyta</taxon>
        <taxon>Embryophyta</taxon>
        <taxon>Tracheophyta</taxon>
        <taxon>Spermatophyta</taxon>
        <taxon>Magnoliopsida</taxon>
        <taxon>Liliopsida</taxon>
        <taxon>Asparagales</taxon>
        <taxon>Orchidaceae</taxon>
        <taxon>Epidendroideae</taxon>
        <taxon>Malaxideae</taxon>
        <taxon>Dendrobiinae</taxon>
        <taxon>Dendrobium</taxon>
    </lineage>
</organism>
<protein>
    <submittedName>
        <fullName evidence="1">Integrator complex subunit 11</fullName>
    </submittedName>
</protein>
<reference evidence="1 2" key="2">
    <citation type="journal article" date="2017" name="Nature">
        <title>The Apostasia genome and the evolution of orchids.</title>
        <authorList>
            <person name="Zhang G.Q."/>
            <person name="Liu K.W."/>
            <person name="Li Z."/>
            <person name="Lohaus R."/>
            <person name="Hsiao Y.Y."/>
            <person name="Niu S.C."/>
            <person name="Wang J.Y."/>
            <person name="Lin Y.C."/>
            <person name="Xu Q."/>
            <person name="Chen L.J."/>
            <person name="Yoshida K."/>
            <person name="Fujiwara S."/>
            <person name="Wang Z.W."/>
            <person name="Zhang Y.Q."/>
            <person name="Mitsuda N."/>
            <person name="Wang M."/>
            <person name="Liu G.H."/>
            <person name="Pecoraro L."/>
            <person name="Huang H.X."/>
            <person name="Xiao X.J."/>
            <person name="Lin M."/>
            <person name="Wu X.Y."/>
            <person name="Wu W.L."/>
            <person name="Chen Y.Y."/>
            <person name="Chang S.B."/>
            <person name="Sakamoto S."/>
            <person name="Ohme-Takagi M."/>
            <person name="Yagi M."/>
            <person name="Zeng S.J."/>
            <person name="Shen C.Y."/>
            <person name="Yeh C.M."/>
            <person name="Luo Y.B."/>
            <person name="Tsai W.C."/>
            <person name="Van de Peer Y."/>
            <person name="Liu Z.J."/>
        </authorList>
    </citation>
    <scope>NUCLEOTIDE SEQUENCE [LARGE SCALE GENOMIC DNA]</scope>
    <source>
        <tissue evidence="1">The whole plant</tissue>
    </source>
</reference>
<gene>
    <name evidence="1" type="ORF">MA16_Dca008000</name>
</gene>
<dbReference type="Proteomes" id="UP000233837">
    <property type="component" value="Unassembled WGS sequence"/>
</dbReference>
<accession>A0A2I0VL02</accession>
<name>A0A2I0VL02_9ASPA</name>
<proteinExistence type="predicted"/>
<dbReference type="AlphaFoldDB" id="A0A2I0VL02"/>
<dbReference type="EMBL" id="KZ503438">
    <property type="protein sequence ID" value="PKU64094.1"/>
    <property type="molecule type" value="Genomic_DNA"/>
</dbReference>
<evidence type="ECO:0000313" key="1">
    <source>
        <dbReference type="EMBL" id="PKU64094.1"/>
    </source>
</evidence>
<reference evidence="1 2" key="1">
    <citation type="journal article" date="2016" name="Sci. Rep.">
        <title>The Dendrobium catenatum Lindl. genome sequence provides insights into polysaccharide synthase, floral development and adaptive evolution.</title>
        <authorList>
            <person name="Zhang G.Q."/>
            <person name="Xu Q."/>
            <person name="Bian C."/>
            <person name="Tsai W.C."/>
            <person name="Yeh C.M."/>
            <person name="Liu K.W."/>
            <person name="Yoshida K."/>
            <person name="Zhang L.S."/>
            <person name="Chang S.B."/>
            <person name="Chen F."/>
            <person name="Shi Y."/>
            <person name="Su Y.Y."/>
            <person name="Zhang Y.Q."/>
            <person name="Chen L.J."/>
            <person name="Yin Y."/>
            <person name="Lin M."/>
            <person name="Huang H."/>
            <person name="Deng H."/>
            <person name="Wang Z.W."/>
            <person name="Zhu S.L."/>
            <person name="Zhao X."/>
            <person name="Deng C."/>
            <person name="Niu S.C."/>
            <person name="Huang J."/>
            <person name="Wang M."/>
            <person name="Liu G.H."/>
            <person name="Yang H.J."/>
            <person name="Xiao X.J."/>
            <person name="Hsiao Y.Y."/>
            <person name="Wu W.L."/>
            <person name="Chen Y.Y."/>
            <person name="Mitsuda N."/>
            <person name="Ohme-Takagi M."/>
            <person name="Luo Y.B."/>
            <person name="Van de Peer Y."/>
            <person name="Liu Z.J."/>
        </authorList>
    </citation>
    <scope>NUCLEOTIDE SEQUENCE [LARGE SCALE GENOMIC DNA]</scope>
    <source>
        <tissue evidence="1">The whole plant</tissue>
    </source>
</reference>
<sequence length="97" mass="11178">MSWNALRNVLKYLNFPPKISKLVIECVEDSKFALIINGRYSSWIHTKSGFRQGCPLSPILFILSAQLLSNAFAQSSCGLKSIPMDQEYHIYCMRMMW</sequence>